<feature type="domain" description="Protein kinase" evidence="1">
    <location>
        <begin position="30"/>
        <end position="334"/>
    </location>
</feature>
<reference evidence="3" key="1">
    <citation type="journal article" date="2019" name="Nat. Commun.">
        <title>The genome of broomcorn millet.</title>
        <authorList>
            <person name="Zou C."/>
            <person name="Miki D."/>
            <person name="Li D."/>
            <person name="Tang Q."/>
            <person name="Xiao L."/>
            <person name="Rajput S."/>
            <person name="Deng P."/>
            <person name="Jia W."/>
            <person name="Huang R."/>
            <person name="Zhang M."/>
            <person name="Sun Y."/>
            <person name="Hu J."/>
            <person name="Fu X."/>
            <person name="Schnable P.S."/>
            <person name="Li F."/>
            <person name="Zhang H."/>
            <person name="Feng B."/>
            <person name="Zhu X."/>
            <person name="Liu R."/>
            <person name="Schnable J.C."/>
            <person name="Zhu J.-K."/>
            <person name="Zhang H."/>
        </authorList>
    </citation>
    <scope>NUCLEOTIDE SEQUENCE [LARGE SCALE GENOMIC DNA]</scope>
</reference>
<sequence length="371" mass="42028">MASLRSQQSLASTLPTNLPATFLKEITADFASERELGRSVFGIVYKGVLPETEGNRMIAVKRFAENSPVPAGKTFETEVTNLMALKHRNVVELVSFCHEAQKKVVQHNGRYVIVDVIESCLCYKYLPKGSLDKHLYADTTSINWDTRFKIIKGICQGLHFLHKELDGPLVHMNLVPSSIWLDDNWVPKIADFGLSRLFGQEQTRMYTVNVKGYNGYMAPEYLYRGEISTMSDIYSLGMLILEITTGEKNCAVSEDRSARKFVDNVHQNWKTNEQIINKYPSLDPNGLQQVNACIVIGLKCVEADRNKRPSIVDIVDKLNGKRVPIFDQKVSPFFRCKDKTKPKEMFVGYGLHFPAAMRHGLPKEKSVSKMK</sequence>
<dbReference type="SUPFAM" id="SSF56112">
    <property type="entry name" value="Protein kinase-like (PK-like)"/>
    <property type="match status" value="1"/>
</dbReference>
<protein>
    <submittedName>
        <fullName evidence="2">Receptor-like protein kinase</fullName>
    </submittedName>
</protein>
<dbReference type="GO" id="GO:0005524">
    <property type="term" value="F:ATP binding"/>
    <property type="evidence" value="ECO:0007669"/>
    <property type="project" value="InterPro"/>
</dbReference>
<comment type="caution">
    <text evidence="2">The sequence shown here is derived from an EMBL/GenBank/DDBJ whole genome shotgun (WGS) entry which is preliminary data.</text>
</comment>
<dbReference type="OrthoDB" id="582659at2759"/>
<gene>
    <name evidence="2" type="ORF">C2845_PM17G06350</name>
</gene>
<dbReference type="Gene3D" id="3.30.200.20">
    <property type="entry name" value="Phosphorylase Kinase, domain 1"/>
    <property type="match status" value="1"/>
</dbReference>
<dbReference type="EMBL" id="PQIB02000014">
    <property type="protein sequence ID" value="RLM69444.1"/>
    <property type="molecule type" value="Genomic_DNA"/>
</dbReference>
<evidence type="ECO:0000313" key="3">
    <source>
        <dbReference type="Proteomes" id="UP000275267"/>
    </source>
</evidence>
<dbReference type="Proteomes" id="UP000275267">
    <property type="component" value="Unassembled WGS sequence"/>
</dbReference>
<accession>A0A3L6Q1J7</accession>
<dbReference type="PANTHER" id="PTHR47975">
    <property type="entry name" value="S-LOCUS LECTIN KINASE FAMILY PROTEIN"/>
    <property type="match status" value="1"/>
</dbReference>
<dbReference type="Gene3D" id="1.10.510.10">
    <property type="entry name" value="Transferase(Phosphotransferase) domain 1"/>
    <property type="match status" value="1"/>
</dbReference>
<dbReference type="AlphaFoldDB" id="A0A3L6Q1J7"/>
<dbReference type="InterPro" id="IPR000719">
    <property type="entry name" value="Prot_kinase_dom"/>
</dbReference>
<dbReference type="Pfam" id="PF07714">
    <property type="entry name" value="PK_Tyr_Ser-Thr"/>
    <property type="match status" value="1"/>
</dbReference>
<dbReference type="InterPro" id="IPR011009">
    <property type="entry name" value="Kinase-like_dom_sf"/>
</dbReference>
<dbReference type="PANTHER" id="PTHR47975:SF26">
    <property type="entry name" value="PROTEIN KINASE DOMAIN-CONTAINING PROTEIN"/>
    <property type="match status" value="1"/>
</dbReference>
<keyword evidence="3" id="KW-1185">Reference proteome</keyword>
<dbReference type="FunFam" id="1.10.510.10:FF:000625">
    <property type="entry name" value="Cysteine-rich receptor-like protein kinase 6"/>
    <property type="match status" value="1"/>
</dbReference>
<dbReference type="GO" id="GO:0004672">
    <property type="term" value="F:protein kinase activity"/>
    <property type="evidence" value="ECO:0007669"/>
    <property type="project" value="InterPro"/>
</dbReference>
<evidence type="ECO:0000259" key="1">
    <source>
        <dbReference type="PROSITE" id="PS50011"/>
    </source>
</evidence>
<dbReference type="InterPro" id="IPR001245">
    <property type="entry name" value="Ser-Thr/Tyr_kinase_cat_dom"/>
</dbReference>
<dbReference type="PROSITE" id="PS50011">
    <property type="entry name" value="PROTEIN_KINASE_DOM"/>
    <property type="match status" value="1"/>
</dbReference>
<organism evidence="2 3">
    <name type="scientific">Panicum miliaceum</name>
    <name type="common">Proso millet</name>
    <name type="synonym">Broomcorn millet</name>
    <dbReference type="NCBI Taxonomy" id="4540"/>
    <lineage>
        <taxon>Eukaryota</taxon>
        <taxon>Viridiplantae</taxon>
        <taxon>Streptophyta</taxon>
        <taxon>Embryophyta</taxon>
        <taxon>Tracheophyta</taxon>
        <taxon>Spermatophyta</taxon>
        <taxon>Magnoliopsida</taxon>
        <taxon>Liliopsida</taxon>
        <taxon>Poales</taxon>
        <taxon>Poaceae</taxon>
        <taxon>PACMAD clade</taxon>
        <taxon>Panicoideae</taxon>
        <taxon>Panicodae</taxon>
        <taxon>Paniceae</taxon>
        <taxon>Panicinae</taxon>
        <taxon>Panicum</taxon>
        <taxon>Panicum sect. Panicum</taxon>
    </lineage>
</organism>
<dbReference type="STRING" id="4540.A0A3L6Q1J7"/>
<name>A0A3L6Q1J7_PANMI</name>
<proteinExistence type="predicted"/>
<evidence type="ECO:0000313" key="2">
    <source>
        <dbReference type="EMBL" id="RLM69444.1"/>
    </source>
</evidence>